<sequence>MADVARTRCDVVMQRKKKGRVRAKDRPSKQKKHRQGWSKPDMRKQHARTCVSCRTIRPQHHLVRVVRVVESNPIERIENETNEDVEGKENGNKTTRVVVDWNYPMRSRDDDTSNPIQPNTHVDANQRTKWNGRSAYLCPKRTCCEHGAVEKKGNPVARALKIKCLDLEAAQDLRNMIHALSKMGWLEDETDDETKDIEGNPPSARTAEHETGEVHAYVTERYEETIERSPIKHEGTEET</sequence>
<feature type="region of interest" description="Disordered" evidence="1">
    <location>
        <begin position="190"/>
        <end position="239"/>
    </location>
</feature>
<dbReference type="SUPFAM" id="SSF64376">
    <property type="entry name" value="YlxR-like"/>
    <property type="match status" value="1"/>
</dbReference>
<accession>A0A7S3U9E4</accession>
<dbReference type="PANTHER" id="PTHR34215">
    <property type="entry name" value="BLL0784 PROTEIN"/>
    <property type="match status" value="1"/>
</dbReference>
<dbReference type="AlphaFoldDB" id="A0A7S3U9E4"/>
<dbReference type="InterPro" id="IPR035931">
    <property type="entry name" value="YlxR-like_sf"/>
</dbReference>
<evidence type="ECO:0000256" key="1">
    <source>
        <dbReference type="SAM" id="MobiDB-lite"/>
    </source>
</evidence>
<gene>
    <name evidence="2" type="ORF">PSAL00342_LOCUS1017</name>
</gene>
<feature type="compositionally biased region" description="Basic and acidic residues" evidence="1">
    <location>
        <begin position="206"/>
        <end position="239"/>
    </location>
</feature>
<proteinExistence type="predicted"/>
<reference evidence="2" key="1">
    <citation type="submission" date="2021-01" db="EMBL/GenBank/DDBJ databases">
        <authorList>
            <person name="Corre E."/>
            <person name="Pelletier E."/>
            <person name="Niang G."/>
            <person name="Scheremetjew M."/>
            <person name="Finn R."/>
            <person name="Kale V."/>
            <person name="Holt S."/>
            <person name="Cochrane G."/>
            <person name="Meng A."/>
            <person name="Brown T."/>
            <person name="Cohen L."/>
        </authorList>
    </citation>
    <scope>NUCLEOTIDE SEQUENCE</scope>
    <source>
        <strain evidence="2">CCMP1897</strain>
    </source>
</reference>
<dbReference type="InterPro" id="IPR037465">
    <property type="entry name" value="YlxR"/>
</dbReference>
<organism evidence="2">
    <name type="scientific">Picocystis salinarum</name>
    <dbReference type="NCBI Taxonomy" id="88271"/>
    <lineage>
        <taxon>Eukaryota</taxon>
        <taxon>Viridiplantae</taxon>
        <taxon>Chlorophyta</taxon>
        <taxon>Picocystophyceae</taxon>
        <taxon>Picocystales</taxon>
        <taxon>Picocystaceae</taxon>
        <taxon>Picocystis</taxon>
    </lineage>
</organism>
<protein>
    <submittedName>
        <fullName evidence="2">Uncharacterized protein</fullName>
    </submittedName>
</protein>
<name>A0A7S3U9E4_9CHLO</name>
<dbReference type="PANTHER" id="PTHR34215:SF1">
    <property type="entry name" value="YLXR DOMAIN-CONTAINING PROTEIN"/>
    <property type="match status" value="1"/>
</dbReference>
<feature type="region of interest" description="Disordered" evidence="1">
    <location>
        <begin position="15"/>
        <end position="45"/>
    </location>
</feature>
<dbReference type="Gene3D" id="3.30.1230.10">
    <property type="entry name" value="YlxR-like"/>
    <property type="match status" value="1"/>
</dbReference>
<evidence type="ECO:0000313" key="2">
    <source>
        <dbReference type="EMBL" id="CAE0607200.1"/>
    </source>
</evidence>
<dbReference type="EMBL" id="HBIS01001171">
    <property type="protein sequence ID" value="CAE0607200.1"/>
    <property type="molecule type" value="Transcribed_RNA"/>
</dbReference>